<evidence type="ECO:0000313" key="18">
    <source>
        <dbReference type="Proteomes" id="UP000241769"/>
    </source>
</evidence>
<dbReference type="PANTHER" id="PTHR22762:SF133">
    <property type="entry name" value="P-TYPE DOMAIN-CONTAINING PROTEIN"/>
    <property type="match status" value="1"/>
</dbReference>
<dbReference type="EC" id="3.2.1.20" evidence="3"/>
<keyword evidence="18" id="KW-1185">Reference proteome</keyword>
<evidence type="ECO:0000256" key="7">
    <source>
        <dbReference type="ARBA" id="ARBA00023157"/>
    </source>
</evidence>
<keyword evidence="4 14" id="KW-0732">Signal</keyword>
<dbReference type="CDD" id="cd06602">
    <property type="entry name" value="GH31_MGAM_SI_GAA"/>
    <property type="match status" value="1"/>
</dbReference>
<reference evidence="17 18" key="1">
    <citation type="journal article" date="2018" name="Genome Biol. Evol.">
        <title>Multiple Roots of Fruiting Body Formation in Amoebozoa.</title>
        <authorList>
            <person name="Hillmann F."/>
            <person name="Forbes G."/>
            <person name="Novohradska S."/>
            <person name="Ferling I."/>
            <person name="Riege K."/>
            <person name="Groth M."/>
            <person name="Westermann M."/>
            <person name="Marz M."/>
            <person name="Spaller T."/>
            <person name="Winckler T."/>
            <person name="Schaap P."/>
            <person name="Glockner G."/>
        </authorList>
    </citation>
    <scope>NUCLEOTIDE SEQUENCE [LARGE SCALE GENOMIC DNA]</scope>
    <source>
        <strain evidence="17 18">Jena</strain>
    </source>
</reference>
<evidence type="ECO:0000256" key="12">
    <source>
        <dbReference type="RuleBase" id="RU000682"/>
    </source>
</evidence>
<feature type="domain" description="Apple" evidence="16">
    <location>
        <begin position="95"/>
        <end position="156"/>
    </location>
</feature>
<dbReference type="GO" id="GO:0005634">
    <property type="term" value="C:nucleus"/>
    <property type="evidence" value="ECO:0007669"/>
    <property type="project" value="UniProtKB-SubCell"/>
</dbReference>
<name>A0A2P6NZG2_9EUKA</name>
<evidence type="ECO:0000256" key="11">
    <source>
        <dbReference type="PROSITE-ProRule" id="PRU00108"/>
    </source>
</evidence>
<feature type="domain" description="Apple" evidence="16">
    <location>
        <begin position="5"/>
        <end position="92"/>
    </location>
</feature>
<keyword evidence="6" id="KW-0378">Hydrolase</keyword>
<evidence type="ECO:0000256" key="9">
    <source>
        <dbReference type="ARBA" id="ARBA00023295"/>
    </source>
</evidence>
<dbReference type="InterPro" id="IPR017853">
    <property type="entry name" value="GH"/>
</dbReference>
<dbReference type="Gene3D" id="3.20.20.80">
    <property type="entry name" value="Glycosidases"/>
    <property type="match status" value="1"/>
</dbReference>
<evidence type="ECO:0000256" key="1">
    <source>
        <dbReference type="ARBA" id="ARBA00001657"/>
    </source>
</evidence>
<evidence type="ECO:0000256" key="3">
    <source>
        <dbReference type="ARBA" id="ARBA00012741"/>
    </source>
</evidence>
<feature type="compositionally biased region" description="Basic and acidic residues" evidence="13">
    <location>
        <begin position="1435"/>
        <end position="1445"/>
    </location>
</feature>
<dbReference type="OrthoDB" id="5839090at2759"/>
<dbReference type="InParanoid" id="A0A2P6NZG2"/>
<dbReference type="FunFam" id="2.60.40.1180:FF:000001">
    <property type="entry name" value="Maltase-glucoamylase, intestinal"/>
    <property type="match status" value="1"/>
</dbReference>
<dbReference type="SMART" id="SM00223">
    <property type="entry name" value="APPLE"/>
    <property type="match status" value="3"/>
</dbReference>
<keyword evidence="8" id="KW-0325">Glycoprotein</keyword>
<evidence type="ECO:0000259" key="15">
    <source>
        <dbReference type="PROSITE" id="PS50071"/>
    </source>
</evidence>
<evidence type="ECO:0000259" key="16">
    <source>
        <dbReference type="PROSITE" id="PS50948"/>
    </source>
</evidence>
<dbReference type="PANTHER" id="PTHR22762">
    <property type="entry name" value="ALPHA-GLUCOSIDASE"/>
    <property type="match status" value="1"/>
</dbReference>
<dbReference type="InterPro" id="IPR029052">
    <property type="entry name" value="Metallo-depent_PP-like"/>
</dbReference>
<proteinExistence type="inferred from homology"/>
<dbReference type="InterPro" id="IPR001356">
    <property type="entry name" value="HD"/>
</dbReference>
<dbReference type="SUPFAM" id="SSF51445">
    <property type="entry name" value="(Trans)glycosidases"/>
    <property type="match status" value="1"/>
</dbReference>
<evidence type="ECO:0000256" key="10">
    <source>
        <dbReference type="ARBA" id="ARBA00041343"/>
    </source>
</evidence>
<dbReference type="InterPro" id="IPR011013">
    <property type="entry name" value="Gal_mutarotase_sf_dom"/>
</dbReference>
<evidence type="ECO:0000256" key="14">
    <source>
        <dbReference type="SAM" id="SignalP"/>
    </source>
</evidence>
<comment type="catalytic activity">
    <reaction evidence="1">
        <text>Hydrolysis of terminal, non-reducing (1-&gt;4)-linked alpha-D-glucose residues with release of alpha-D-glucose.</text>
        <dbReference type="EC" id="3.2.1.20"/>
    </reaction>
</comment>
<evidence type="ECO:0000256" key="2">
    <source>
        <dbReference type="ARBA" id="ARBA00007806"/>
    </source>
</evidence>
<dbReference type="InterPro" id="IPR030458">
    <property type="entry name" value="Glyco_hydro_31_AS"/>
</dbReference>
<dbReference type="InterPro" id="IPR009057">
    <property type="entry name" value="Homeodomain-like_sf"/>
</dbReference>
<dbReference type="PROSITE" id="PS00129">
    <property type="entry name" value="GLYCOSYL_HYDROL_F31_1"/>
    <property type="match status" value="1"/>
</dbReference>
<comment type="caution">
    <text evidence="17">The sequence shown here is derived from an EMBL/GenBank/DDBJ whole genome shotgun (WGS) entry which is preliminary data.</text>
</comment>
<evidence type="ECO:0000313" key="17">
    <source>
        <dbReference type="EMBL" id="PRP89308.1"/>
    </source>
</evidence>
<feature type="DNA-binding region" description="Homeobox" evidence="11">
    <location>
        <begin position="1380"/>
        <end position="1439"/>
    </location>
</feature>
<protein>
    <recommendedName>
        <fullName evidence="3">alpha-glucosidase</fullName>
        <ecNumber evidence="3">3.2.1.20</ecNumber>
    </recommendedName>
    <alternativeName>
        <fullName evidence="10">Maltase</fullName>
    </alternativeName>
</protein>
<dbReference type="InterPro" id="IPR048395">
    <property type="entry name" value="Glyco_hydro_31_C"/>
</dbReference>
<dbReference type="SUPFAM" id="SSF51011">
    <property type="entry name" value="Glycosyl hydrolase domain"/>
    <property type="match status" value="1"/>
</dbReference>
<evidence type="ECO:0000256" key="6">
    <source>
        <dbReference type="ARBA" id="ARBA00022801"/>
    </source>
</evidence>
<feature type="signal peptide" evidence="14">
    <location>
        <begin position="1"/>
        <end position="16"/>
    </location>
</feature>
<dbReference type="SMART" id="SM00389">
    <property type="entry name" value="HOX"/>
    <property type="match status" value="1"/>
</dbReference>
<dbReference type="GO" id="GO:0006508">
    <property type="term" value="P:proteolysis"/>
    <property type="evidence" value="ECO:0007669"/>
    <property type="project" value="InterPro"/>
</dbReference>
<dbReference type="Pfam" id="PF01055">
    <property type="entry name" value="Glyco_hydro_31_2nd"/>
    <property type="match status" value="1"/>
</dbReference>
<dbReference type="Gene3D" id="1.10.10.60">
    <property type="entry name" value="Homeodomain-like"/>
    <property type="match status" value="1"/>
</dbReference>
<dbReference type="Pfam" id="PF21365">
    <property type="entry name" value="Glyco_hydro_31_3rd"/>
    <property type="match status" value="1"/>
</dbReference>
<dbReference type="Pfam" id="PF00046">
    <property type="entry name" value="Homeodomain"/>
    <property type="match status" value="1"/>
</dbReference>
<dbReference type="InterPro" id="IPR013780">
    <property type="entry name" value="Glyco_hydro_b"/>
</dbReference>
<dbReference type="Pfam" id="PF00149">
    <property type="entry name" value="Metallophos"/>
    <property type="match status" value="1"/>
</dbReference>
<keyword evidence="11 12" id="KW-0238">DNA-binding</keyword>
<dbReference type="Gene3D" id="2.60.40.1760">
    <property type="entry name" value="glycosyl hydrolase (family 31)"/>
    <property type="match status" value="1"/>
</dbReference>
<dbReference type="InterPro" id="IPR025887">
    <property type="entry name" value="Glyco_hydro_31_N_dom"/>
</dbReference>
<dbReference type="SUPFAM" id="SSF74650">
    <property type="entry name" value="Galactose mutarotase-like"/>
    <property type="match status" value="1"/>
</dbReference>
<feature type="domain" description="Homeobox" evidence="15">
    <location>
        <begin position="1378"/>
        <end position="1438"/>
    </location>
</feature>
<dbReference type="STRING" id="1890364.A0A2P6NZG2"/>
<dbReference type="CDD" id="cd01100">
    <property type="entry name" value="APPLE_Factor_XI_like"/>
    <property type="match status" value="3"/>
</dbReference>
<dbReference type="GO" id="GO:0005576">
    <property type="term" value="C:extracellular region"/>
    <property type="evidence" value="ECO:0007669"/>
    <property type="project" value="InterPro"/>
</dbReference>
<dbReference type="Pfam" id="PF13802">
    <property type="entry name" value="Gal_mutarotas_2"/>
    <property type="match status" value="1"/>
</dbReference>
<dbReference type="CDD" id="cd00086">
    <property type="entry name" value="homeodomain"/>
    <property type="match status" value="1"/>
</dbReference>
<keyword evidence="9" id="KW-0326">Glycosidase</keyword>
<keyword evidence="5" id="KW-0677">Repeat</keyword>
<comment type="similarity">
    <text evidence="2">Belongs to the glycosyl hydrolase 31 family.</text>
</comment>
<dbReference type="CDD" id="cd14752">
    <property type="entry name" value="GH31_N"/>
    <property type="match status" value="1"/>
</dbReference>
<sequence length="1461" mass="166343">MKKLCLLLFASWLVSAFELGQINPNTELWGNDLRATTASNVNDCQSQCANDQGCSAWSFDTGGHDCWLKNGVSVVNANPNRASGVISGRATCNNCGDLVQSKDHWGGELPNMPIAATSPQDCQVKCLVNTRCNAFTYSSNQCYLKSRVFGLMDADNHVTGVINGRGDTQAGSQLYGEDYFGEGYSMGVVDPFTCQKMCAENPSCLAWSMSNCDKKCWLKQDTPTIRINDTCSSSGFIYGRNAARSGTRYDAESINQNDHGYDGTLTGVAQFGDDIRRVHFELTFEKADRLRFSFRDAGKSRWEPPSFLLTDKSPFTSENDSKFSVKFNKSPFTLKITRKSDNQVLFDTNVSPLGLSNLVFKDQYLQLATRLPKNSALFGLGESIRDIKLGYTTYTMWNNDNADPENQNLYGSYAAYLDVRKGGATHGVYLHNSNAMDVSLSQISDADVLMYRVTGGILDLYIFDGPRPEDVMTNYNELVGRPYQQPYWSLGYHQCRWGYSDTNNLKEVVKKYRDVNIPLETIWSDIDYMDHYKCWTYDPQKYNPAQMGPFVDELHRNGQHYVNIIDPGIKIEKGYGVYDEADRLGLWTQNANGQPFLGKVWPGEVHFPDWFHPSSADWWYRSAAGAHNQVGFDGVWIDMNELSNQCNGECKKRDVNNPPYSVNNRGNRQPLKTVTMSLDAKHYGGVLEYDAHNLHGYMEMMATTSAMEKIRGKRAFILSRSSFAGAGSRGAHWTGDNFSSYVSMRNSIRQILTLSMGGMEMVGADICGFFWDTTEELCSRWIELGAFYPFTRNHNIIGTKGQELYQWDSVAKIGRNVINIKYWLLPYYYTLQWMSHVGRGSTVMRALFFEFPSDTTTYGINNQFLIGPGFLVSPVLEQGKTNVRAYLPPASIWYDYYTRKVVGKSNDGWYTFDAPIDKINLHLRGGVVIPQQRPSYSTRDSRKNPFTLLVPLSQNKTAQGLLYLDDGESINVGGQYSEIDFTATSNSFTYRVVKNGYGDANNLVVEKVVIMGVDSVGTVSVNPQKGNISHDWNQNDHILTVNLPRDYTTTFDPMPNSKCKLMWARPVLMWETNWEAPGARDATQDDMTHDNHQEIKLVCTSDTHFHHGLLKIPDGHIFIHCGDFGQKLKRIEDLQEFNHWLGSLPHPYKIVVAGNHDILLQQMPIQDVRSTLTNAIYLQDSGVEVLGIKMWGSPWNNSRNMGFGLSREARGLKWNMIPPDVDILITHIPPANILDLTRKNINWGCQELRKRTMEIKPKIHLFGHVHEGYGFMHADDVLYINCASEKERIEFRQPLTVDYTSKVVHLSSETAISDQLGTIKLTTVTNAQIHIRQPMEIAQLLCIPHFNHHRVERREFLLQRPHVFYFDPTEAVRPQSKHPDCRERKFFSKGQQEELQLEYKKNPYPALNRRQELATRYNTTQRKIQIWFQNRRQRQHDEPKMREKSCITSPKTESSPEETRS</sequence>
<dbReference type="GO" id="GO:0005975">
    <property type="term" value="P:carbohydrate metabolic process"/>
    <property type="evidence" value="ECO:0007669"/>
    <property type="project" value="InterPro"/>
</dbReference>
<evidence type="ECO:0000256" key="13">
    <source>
        <dbReference type="SAM" id="MobiDB-lite"/>
    </source>
</evidence>
<dbReference type="Pfam" id="PF14295">
    <property type="entry name" value="PAN_4"/>
    <property type="match status" value="3"/>
</dbReference>
<gene>
    <name evidence="17" type="ORF">PROFUN_02182</name>
</gene>
<dbReference type="InterPro" id="IPR030459">
    <property type="entry name" value="Glyco_hydro_31_CS"/>
</dbReference>
<dbReference type="Gene3D" id="2.60.40.1180">
    <property type="entry name" value="Golgi alpha-mannosidase II"/>
    <property type="match status" value="2"/>
</dbReference>
<dbReference type="EMBL" id="MDYQ01000004">
    <property type="protein sequence ID" value="PRP89308.1"/>
    <property type="molecule type" value="Genomic_DNA"/>
</dbReference>
<dbReference type="CDD" id="cd07379">
    <property type="entry name" value="MPP_239FB"/>
    <property type="match status" value="1"/>
</dbReference>
<dbReference type="SUPFAM" id="SSF56300">
    <property type="entry name" value="Metallo-dependent phosphatases"/>
    <property type="match status" value="1"/>
</dbReference>
<keyword evidence="7" id="KW-1015">Disulfide bond</keyword>
<dbReference type="GO" id="GO:0090599">
    <property type="term" value="F:alpha-glucosidase activity"/>
    <property type="evidence" value="ECO:0007669"/>
    <property type="project" value="UniProtKB-ARBA"/>
</dbReference>
<comment type="subcellular location">
    <subcellularLocation>
        <location evidence="11 12">Nucleus</location>
    </subcellularLocation>
</comment>
<dbReference type="GO" id="GO:0030246">
    <property type="term" value="F:carbohydrate binding"/>
    <property type="evidence" value="ECO:0007669"/>
    <property type="project" value="InterPro"/>
</dbReference>
<accession>A0A2P6NZG2</accession>
<dbReference type="Gene3D" id="3.50.4.10">
    <property type="entry name" value="Hepatocyte Growth Factor"/>
    <property type="match status" value="3"/>
</dbReference>
<dbReference type="SUPFAM" id="SSF46689">
    <property type="entry name" value="Homeodomain-like"/>
    <property type="match status" value="1"/>
</dbReference>
<dbReference type="GO" id="GO:0003677">
    <property type="term" value="F:DNA binding"/>
    <property type="evidence" value="ECO:0007669"/>
    <property type="project" value="UniProtKB-UniRule"/>
</dbReference>
<dbReference type="FunCoup" id="A0A2P6NZG2">
    <property type="interactions" value="31"/>
</dbReference>
<organism evidence="17 18">
    <name type="scientific">Planoprotostelium fungivorum</name>
    <dbReference type="NCBI Taxonomy" id="1890364"/>
    <lineage>
        <taxon>Eukaryota</taxon>
        <taxon>Amoebozoa</taxon>
        <taxon>Evosea</taxon>
        <taxon>Variosea</taxon>
        <taxon>Cavosteliida</taxon>
        <taxon>Cavosteliaceae</taxon>
        <taxon>Planoprotostelium</taxon>
    </lineage>
</organism>
<dbReference type="PROSITE" id="PS00707">
    <property type="entry name" value="GLYCOSYL_HYDROL_F31_2"/>
    <property type="match status" value="1"/>
</dbReference>
<dbReference type="Proteomes" id="UP000241769">
    <property type="component" value="Unassembled WGS sequence"/>
</dbReference>
<dbReference type="SUPFAM" id="SSF57414">
    <property type="entry name" value="Hairpin loop containing domain-like"/>
    <property type="match status" value="2"/>
</dbReference>
<feature type="region of interest" description="Disordered" evidence="13">
    <location>
        <begin position="1428"/>
        <end position="1461"/>
    </location>
</feature>
<dbReference type="PROSITE" id="PS50071">
    <property type="entry name" value="HOMEOBOX_2"/>
    <property type="match status" value="1"/>
</dbReference>
<dbReference type="InterPro" id="IPR000177">
    <property type="entry name" value="Apple"/>
</dbReference>
<evidence type="ECO:0000256" key="8">
    <source>
        <dbReference type="ARBA" id="ARBA00023180"/>
    </source>
</evidence>
<dbReference type="InterPro" id="IPR004843">
    <property type="entry name" value="Calcineurin-like_PHP"/>
</dbReference>
<dbReference type="Gene3D" id="3.60.21.10">
    <property type="match status" value="1"/>
</dbReference>
<evidence type="ECO:0000256" key="4">
    <source>
        <dbReference type="ARBA" id="ARBA00022729"/>
    </source>
</evidence>
<keyword evidence="11 12" id="KW-0371">Homeobox</keyword>
<feature type="chain" id="PRO_5015149870" description="alpha-glucosidase" evidence="14">
    <location>
        <begin position="17"/>
        <end position="1461"/>
    </location>
</feature>
<keyword evidence="11 12" id="KW-0539">Nucleus</keyword>
<dbReference type="PROSITE" id="PS50948">
    <property type="entry name" value="PAN"/>
    <property type="match status" value="2"/>
</dbReference>
<dbReference type="InterPro" id="IPR003609">
    <property type="entry name" value="Pan_app"/>
</dbReference>
<evidence type="ECO:0000256" key="5">
    <source>
        <dbReference type="ARBA" id="ARBA00022737"/>
    </source>
</evidence>
<dbReference type="InterPro" id="IPR000322">
    <property type="entry name" value="Glyco_hydro_31_TIM"/>
</dbReference>